<evidence type="ECO:0000313" key="8">
    <source>
        <dbReference type="Proteomes" id="UP000073492"/>
    </source>
</evidence>
<dbReference type="SUPFAM" id="SSF55455">
    <property type="entry name" value="SRF-like"/>
    <property type="match status" value="1"/>
</dbReference>
<dbReference type="Pfam" id="PF00319">
    <property type="entry name" value="SRF-TF"/>
    <property type="match status" value="1"/>
</dbReference>
<organism evidence="7 8">
    <name type="scientific">Pseudocercospora musae</name>
    <dbReference type="NCBI Taxonomy" id="113226"/>
    <lineage>
        <taxon>Eukaryota</taxon>
        <taxon>Fungi</taxon>
        <taxon>Dikarya</taxon>
        <taxon>Ascomycota</taxon>
        <taxon>Pezizomycotina</taxon>
        <taxon>Dothideomycetes</taxon>
        <taxon>Dothideomycetidae</taxon>
        <taxon>Mycosphaerellales</taxon>
        <taxon>Mycosphaerellaceae</taxon>
        <taxon>Pseudocercospora</taxon>
    </lineage>
</organism>
<dbReference type="InterPro" id="IPR002100">
    <property type="entry name" value="TF_MADSbox"/>
</dbReference>
<reference evidence="7 8" key="1">
    <citation type="submission" date="2015-07" db="EMBL/GenBank/DDBJ databases">
        <title>Comparative genomics of the Sigatoka disease complex on banana suggests a link between parallel evolutionary changes in Pseudocercospora fijiensis and Pseudocercospora eumusae and increased virulence on the banana host.</title>
        <authorList>
            <person name="Chang T.-C."/>
            <person name="Salvucci A."/>
            <person name="Crous P.W."/>
            <person name="Stergiopoulos I."/>
        </authorList>
    </citation>
    <scope>NUCLEOTIDE SEQUENCE [LARGE SCALE GENOMIC DNA]</scope>
    <source>
        <strain evidence="7 8">CBS 116634</strain>
    </source>
</reference>
<evidence type="ECO:0000256" key="4">
    <source>
        <dbReference type="ARBA" id="ARBA00023163"/>
    </source>
</evidence>
<keyword evidence="5" id="KW-0539">Nucleus</keyword>
<dbReference type="EMBL" id="LFZO01000416">
    <property type="protein sequence ID" value="KXT08676.1"/>
    <property type="molecule type" value="Genomic_DNA"/>
</dbReference>
<evidence type="ECO:0000256" key="1">
    <source>
        <dbReference type="ARBA" id="ARBA00004123"/>
    </source>
</evidence>
<comment type="caution">
    <text evidence="7">The sequence shown here is derived from an EMBL/GenBank/DDBJ whole genome shotgun (WGS) entry which is preliminary data.</text>
</comment>
<dbReference type="GO" id="GO:0005634">
    <property type="term" value="C:nucleus"/>
    <property type="evidence" value="ECO:0007669"/>
    <property type="project" value="UniProtKB-SubCell"/>
</dbReference>
<keyword evidence="3" id="KW-0238">DNA-binding</keyword>
<dbReference type="GO" id="GO:0046983">
    <property type="term" value="F:protein dimerization activity"/>
    <property type="evidence" value="ECO:0007669"/>
    <property type="project" value="InterPro"/>
</dbReference>
<dbReference type="AlphaFoldDB" id="A0A139I1U3"/>
<feature type="domain" description="MADS-box" evidence="6">
    <location>
        <begin position="30"/>
        <end position="54"/>
    </location>
</feature>
<dbReference type="GO" id="GO:0003677">
    <property type="term" value="F:DNA binding"/>
    <property type="evidence" value="ECO:0007669"/>
    <property type="project" value="UniProtKB-KW"/>
</dbReference>
<dbReference type="Gene3D" id="3.40.1810.10">
    <property type="entry name" value="Transcription factor, MADS-box"/>
    <property type="match status" value="1"/>
</dbReference>
<accession>A0A139I1U3</accession>
<gene>
    <name evidence="7" type="ORF">AC579_3964</name>
</gene>
<dbReference type="Proteomes" id="UP000073492">
    <property type="component" value="Unassembled WGS sequence"/>
</dbReference>
<dbReference type="InterPro" id="IPR036879">
    <property type="entry name" value="TF_MADSbox_sf"/>
</dbReference>
<keyword evidence="8" id="KW-1185">Reference proteome</keyword>
<dbReference type="STRING" id="113226.A0A139I1U3"/>
<evidence type="ECO:0000256" key="3">
    <source>
        <dbReference type="ARBA" id="ARBA00023125"/>
    </source>
</evidence>
<dbReference type="OrthoDB" id="3650524at2759"/>
<protein>
    <recommendedName>
        <fullName evidence="6">MADS-box domain-containing protein</fullName>
    </recommendedName>
</protein>
<dbReference type="GO" id="GO:0045944">
    <property type="term" value="P:positive regulation of transcription by RNA polymerase II"/>
    <property type="evidence" value="ECO:0007669"/>
    <property type="project" value="UniProtKB-ARBA"/>
</dbReference>
<comment type="subcellular location">
    <subcellularLocation>
        <location evidence="1">Nucleus</location>
    </subcellularLocation>
</comment>
<evidence type="ECO:0000256" key="2">
    <source>
        <dbReference type="ARBA" id="ARBA00023015"/>
    </source>
</evidence>
<evidence type="ECO:0000313" key="7">
    <source>
        <dbReference type="EMBL" id="KXT08676.1"/>
    </source>
</evidence>
<keyword evidence="4" id="KW-0804">Transcription</keyword>
<proteinExistence type="predicted"/>
<sequence length="149" mass="16924">MKILQLRYGLGQRRAVDDSQARLFQNKRRKRRITLINKAHELATKCEAQVYVLIRYSSLDHPSWPPSPRDISTSHPLPIQLTACDLSEPVHEEPEGVRTCIETSKLLLSVPSPQSDSAFTIPGAKQYCWEDTYAFEHEPLCDPAVVEVP</sequence>
<evidence type="ECO:0000256" key="5">
    <source>
        <dbReference type="ARBA" id="ARBA00023242"/>
    </source>
</evidence>
<name>A0A139I1U3_9PEZI</name>
<feature type="non-terminal residue" evidence="7">
    <location>
        <position position="149"/>
    </location>
</feature>
<keyword evidence="2" id="KW-0805">Transcription regulation</keyword>
<evidence type="ECO:0000259" key="6">
    <source>
        <dbReference type="Pfam" id="PF00319"/>
    </source>
</evidence>